<dbReference type="EMBL" id="JXNT01000013">
    <property type="protein sequence ID" value="ODM16012.1"/>
    <property type="molecule type" value="Genomic_DNA"/>
</dbReference>
<organism evidence="1 2">
    <name type="scientific">Aspergillus cristatus</name>
    <name type="common">Chinese Fuzhuan brick tea-fermentation fungus</name>
    <name type="synonym">Eurotium cristatum</name>
    <dbReference type="NCBI Taxonomy" id="573508"/>
    <lineage>
        <taxon>Eukaryota</taxon>
        <taxon>Fungi</taxon>
        <taxon>Dikarya</taxon>
        <taxon>Ascomycota</taxon>
        <taxon>Pezizomycotina</taxon>
        <taxon>Eurotiomycetes</taxon>
        <taxon>Eurotiomycetidae</taxon>
        <taxon>Eurotiales</taxon>
        <taxon>Aspergillaceae</taxon>
        <taxon>Aspergillus</taxon>
        <taxon>Aspergillus subgen. Aspergillus</taxon>
    </lineage>
</organism>
<protein>
    <submittedName>
        <fullName evidence="1">Uncharacterized protein</fullName>
    </submittedName>
</protein>
<reference evidence="1 2" key="1">
    <citation type="journal article" date="2016" name="BMC Genomics">
        <title>Comparative genomic and transcriptomic analyses of the Fuzhuan brick tea-fermentation fungus Aspergillus cristatus.</title>
        <authorList>
            <person name="Ge Y."/>
            <person name="Wang Y."/>
            <person name="Liu Y."/>
            <person name="Tan Y."/>
            <person name="Ren X."/>
            <person name="Zhang X."/>
            <person name="Hyde K.D."/>
            <person name="Liu Y."/>
            <person name="Liu Z."/>
        </authorList>
    </citation>
    <scope>NUCLEOTIDE SEQUENCE [LARGE SCALE GENOMIC DNA]</scope>
    <source>
        <strain evidence="1 2">GZAAS20.1005</strain>
    </source>
</reference>
<proteinExistence type="predicted"/>
<dbReference type="AlphaFoldDB" id="A0A1E3B4X9"/>
<dbReference type="Proteomes" id="UP000094569">
    <property type="component" value="Unassembled WGS sequence"/>
</dbReference>
<gene>
    <name evidence="1" type="ORF">SI65_08446</name>
</gene>
<name>A0A1E3B4X9_ASPCR</name>
<keyword evidence="2" id="KW-1185">Reference proteome</keyword>
<sequence>MMNLSHTTTRLREDTAELRRRVTEAKALNPEQQTQKLQDLDIDCYLLEYDTAKLAQYVAVIKQLGKHDDASQKEVAERIMKNATYKADILTDAELFVSGVITDGFIFTSLYCSDPEMALQYHERGFHYINRVLENNANLHLTQREITPEVEYQHYSFVRKLLLTSFVSSDGSESLIEGAAYQYWGAVRDTMGW</sequence>
<evidence type="ECO:0000313" key="2">
    <source>
        <dbReference type="Proteomes" id="UP000094569"/>
    </source>
</evidence>
<accession>A0A1E3B4X9</accession>
<evidence type="ECO:0000313" key="1">
    <source>
        <dbReference type="EMBL" id="ODM16012.1"/>
    </source>
</evidence>
<comment type="caution">
    <text evidence="1">The sequence shown here is derived from an EMBL/GenBank/DDBJ whole genome shotgun (WGS) entry which is preliminary data.</text>
</comment>
<dbReference type="OrthoDB" id="10316373at2759"/>
<dbReference type="VEuPathDB" id="FungiDB:SI65_08446"/>